<evidence type="ECO:0000313" key="3">
    <source>
        <dbReference type="EMBL" id="CZR57994.1"/>
    </source>
</evidence>
<sequence length="207" mass="22191">MSTLDEKSVVTTSDAIGDAPTSNHNVLTITRPSPARQQQGLVLSTIQDVDSTHSMSPPPSATNEKNPINSLGSPYQYSTHESRSDSKMNVNVVHSDLDNDLEAQALTQEKTQASQSKSNLLKNKTKSCVDPAWPGRNHLKQQRKIAKRDRACCRPWASLSKKGKGIITGVIFLVILGIALGVGFGISSRVGGTITTGNGTNKPITTK</sequence>
<feature type="region of interest" description="Disordered" evidence="1">
    <location>
        <begin position="1"/>
        <end position="86"/>
    </location>
</feature>
<gene>
    <name evidence="3" type="ORF">PAC_07884</name>
</gene>
<evidence type="ECO:0000256" key="2">
    <source>
        <dbReference type="SAM" id="Phobius"/>
    </source>
</evidence>
<evidence type="ECO:0000256" key="1">
    <source>
        <dbReference type="SAM" id="MobiDB-lite"/>
    </source>
</evidence>
<feature type="compositionally biased region" description="Polar residues" evidence="1">
    <location>
        <begin position="9"/>
        <end position="79"/>
    </location>
</feature>
<dbReference type="Proteomes" id="UP000184330">
    <property type="component" value="Unassembled WGS sequence"/>
</dbReference>
<name>A0A1L7WZ05_9HELO</name>
<protein>
    <submittedName>
        <fullName evidence="3">Uncharacterized protein</fullName>
    </submittedName>
</protein>
<evidence type="ECO:0000313" key="4">
    <source>
        <dbReference type="Proteomes" id="UP000184330"/>
    </source>
</evidence>
<proteinExistence type="predicted"/>
<dbReference type="OrthoDB" id="5387214at2759"/>
<organism evidence="3 4">
    <name type="scientific">Phialocephala subalpina</name>
    <dbReference type="NCBI Taxonomy" id="576137"/>
    <lineage>
        <taxon>Eukaryota</taxon>
        <taxon>Fungi</taxon>
        <taxon>Dikarya</taxon>
        <taxon>Ascomycota</taxon>
        <taxon>Pezizomycotina</taxon>
        <taxon>Leotiomycetes</taxon>
        <taxon>Helotiales</taxon>
        <taxon>Mollisiaceae</taxon>
        <taxon>Phialocephala</taxon>
        <taxon>Phialocephala fortinii species complex</taxon>
    </lineage>
</organism>
<accession>A0A1L7WZ05</accession>
<dbReference type="AlphaFoldDB" id="A0A1L7WZ05"/>
<keyword evidence="2" id="KW-0812">Transmembrane</keyword>
<reference evidence="3 4" key="1">
    <citation type="submission" date="2016-03" db="EMBL/GenBank/DDBJ databases">
        <authorList>
            <person name="Ploux O."/>
        </authorList>
    </citation>
    <scope>NUCLEOTIDE SEQUENCE [LARGE SCALE GENOMIC DNA]</scope>
    <source>
        <strain evidence="3 4">UAMH 11012</strain>
    </source>
</reference>
<keyword evidence="2" id="KW-0472">Membrane</keyword>
<keyword evidence="2" id="KW-1133">Transmembrane helix</keyword>
<feature type="transmembrane region" description="Helical" evidence="2">
    <location>
        <begin position="166"/>
        <end position="186"/>
    </location>
</feature>
<keyword evidence="4" id="KW-1185">Reference proteome</keyword>
<dbReference type="EMBL" id="FJOG01000011">
    <property type="protein sequence ID" value="CZR57994.1"/>
    <property type="molecule type" value="Genomic_DNA"/>
</dbReference>